<evidence type="ECO:0000256" key="2">
    <source>
        <dbReference type="ARBA" id="ARBA00023004"/>
    </source>
</evidence>
<dbReference type="InterPro" id="IPR017900">
    <property type="entry name" value="4Fe4S_Fe_S_CS"/>
</dbReference>
<dbReference type="GO" id="GO:0046872">
    <property type="term" value="F:metal ion binding"/>
    <property type="evidence" value="ECO:0007669"/>
    <property type="project" value="UniProtKB-KW"/>
</dbReference>
<keyword evidence="1" id="KW-0479">Metal-binding</keyword>
<dbReference type="EMBL" id="CP002160">
    <property type="protein sequence ID" value="ADL53483.1"/>
    <property type="molecule type" value="Genomic_DNA"/>
</dbReference>
<feature type="domain" description="4Fe-4S ferredoxin-type" evidence="4">
    <location>
        <begin position="110"/>
        <end position="140"/>
    </location>
</feature>
<dbReference type="Pfam" id="PF12838">
    <property type="entry name" value="Fer4_7"/>
    <property type="match status" value="1"/>
</dbReference>
<evidence type="ECO:0000256" key="3">
    <source>
        <dbReference type="ARBA" id="ARBA00023014"/>
    </source>
</evidence>
<proteinExistence type="predicted"/>
<keyword evidence="2" id="KW-0408">Iron</keyword>
<dbReference type="GO" id="GO:0051536">
    <property type="term" value="F:iron-sulfur cluster binding"/>
    <property type="evidence" value="ECO:0007669"/>
    <property type="project" value="UniProtKB-KW"/>
</dbReference>
<dbReference type="PROSITE" id="PS00198">
    <property type="entry name" value="4FE4S_FER_1"/>
    <property type="match status" value="1"/>
</dbReference>
<dbReference type="SUPFAM" id="SSF53920">
    <property type="entry name" value="Fe-only hydrogenase"/>
    <property type="match status" value="1"/>
</dbReference>
<dbReference type="PANTHER" id="PTHR11615">
    <property type="entry name" value="NITRATE, FORMATE, IRON DEHYDROGENASE"/>
    <property type="match status" value="1"/>
</dbReference>
<dbReference type="Pfam" id="PF02906">
    <property type="entry name" value="Fe_hyd_lg_C"/>
    <property type="match status" value="1"/>
</dbReference>
<dbReference type="HOGENOM" id="CLU_039046_2_0_9"/>
<dbReference type="Gene3D" id="3.40.950.10">
    <property type="entry name" value="Fe-only Hydrogenase (Larger Subunit), Chain L, domain 3"/>
    <property type="match status" value="1"/>
</dbReference>
<dbReference type="KEGG" id="ccb:Clocel_3813"/>
<name>D9SKR1_CLOC7</name>
<evidence type="ECO:0000256" key="1">
    <source>
        <dbReference type="ARBA" id="ARBA00022723"/>
    </source>
</evidence>
<evidence type="ECO:0000313" key="5">
    <source>
        <dbReference type="EMBL" id="ADL53483.1"/>
    </source>
</evidence>
<dbReference type="Gene3D" id="3.30.70.20">
    <property type="match status" value="1"/>
</dbReference>
<dbReference type="InterPro" id="IPR050340">
    <property type="entry name" value="Cytosolic_Fe-S_CAF"/>
</dbReference>
<dbReference type="Proteomes" id="UP000002730">
    <property type="component" value="Chromosome"/>
</dbReference>
<dbReference type="OrthoDB" id="9798098at2"/>
<sequence length="447" mass="49387">MKAMHSELFRELIYAYHNDTFEERVSELLKDPNIHKEALAKTISHLCGVDIDYTDNFSEALKSAIITYEANNRVVNKIQDCPTDCPDPSGRTHCQESCPFDAIIWDSEKSTTVIDNDACTGCGFCVEACPSGSLLDRTEFIPLLELFKNKEPVIAAVAPAIAGQFGDATLDQLRTSFKKLGFIDMFEVAFFADMLTLLEAVEFDHLVHDKDDLMITSCCCPMWVGMIKQIYGDLAKHVSPSVSPMIAAGRVLKRLNPKVKVVFIGPCIAKKAEVKQPDLIGDIDFVLTFAEVQEIFDTFEITPSELDPTPTTEYAAREGRLYARTGGVSLSVYEAVNRIFPEKSELFNAVQANGVVECKNILAKVKNGELKSNFLEGMGCVGGCVGGPKAILPKEEGRIKVDETAEAAKVKIALDNETMKSILAKIGINSVDDFKDHEKAKIFQREF</sequence>
<dbReference type="InterPro" id="IPR009016">
    <property type="entry name" value="Fe_hydrogenase"/>
</dbReference>
<dbReference type="PROSITE" id="PS51379">
    <property type="entry name" value="4FE4S_FER_2"/>
    <property type="match status" value="1"/>
</dbReference>
<keyword evidence="3" id="KW-0411">Iron-sulfur</keyword>
<protein>
    <submittedName>
        <fullName evidence="5">Hydrogenase large subunit domain protein</fullName>
    </submittedName>
</protein>
<dbReference type="InterPro" id="IPR017896">
    <property type="entry name" value="4Fe4S_Fe-S-bd"/>
</dbReference>
<dbReference type="eggNOG" id="COG4624">
    <property type="taxonomic scope" value="Bacteria"/>
</dbReference>
<dbReference type="InterPro" id="IPR004108">
    <property type="entry name" value="Fe_hydrogenase_lsu_C"/>
</dbReference>
<evidence type="ECO:0000259" key="4">
    <source>
        <dbReference type="PROSITE" id="PS51379"/>
    </source>
</evidence>
<accession>D9SKR1</accession>
<organism evidence="5 6">
    <name type="scientific">Clostridium cellulovorans (strain ATCC 35296 / DSM 3052 / OCM 3 / 743B)</name>
    <dbReference type="NCBI Taxonomy" id="573061"/>
    <lineage>
        <taxon>Bacteria</taxon>
        <taxon>Bacillati</taxon>
        <taxon>Bacillota</taxon>
        <taxon>Clostridia</taxon>
        <taxon>Eubacteriales</taxon>
        <taxon>Clostridiaceae</taxon>
        <taxon>Clostridium</taxon>
    </lineage>
</organism>
<reference evidence="5 6" key="1">
    <citation type="submission" date="2010-08" db="EMBL/GenBank/DDBJ databases">
        <title>Complete sequence of Clostridium cellulovorans 743B.</title>
        <authorList>
            <consortium name="US DOE Joint Genome Institute"/>
            <person name="Lucas S."/>
            <person name="Copeland A."/>
            <person name="Lapidus A."/>
            <person name="Cheng J.-F."/>
            <person name="Bruce D."/>
            <person name="Goodwin L."/>
            <person name="Pitluck S."/>
            <person name="Chertkov O."/>
            <person name="Detter J.C."/>
            <person name="Han C."/>
            <person name="Tapia R."/>
            <person name="Land M."/>
            <person name="Hauser L."/>
            <person name="Chang Y.-J."/>
            <person name="Jeffries C."/>
            <person name="Kyrpides N."/>
            <person name="Ivanova N."/>
            <person name="Mikhailova N."/>
            <person name="Hemme C.L."/>
            <person name="Woyke T."/>
        </authorList>
    </citation>
    <scope>NUCLEOTIDE SEQUENCE [LARGE SCALE GENOMIC DNA]</scope>
    <source>
        <strain evidence="6">ATCC 35296 / DSM 3052 / OCM 3 / 743B</strain>
    </source>
</reference>
<dbReference type="AlphaFoldDB" id="D9SKR1"/>
<dbReference type="eggNOG" id="COG1143">
    <property type="taxonomic scope" value="Bacteria"/>
</dbReference>
<dbReference type="RefSeq" id="WP_010073823.1">
    <property type="nucleotide sequence ID" value="NC_014393.1"/>
</dbReference>
<dbReference type="SUPFAM" id="SSF54862">
    <property type="entry name" value="4Fe-4S ferredoxins"/>
    <property type="match status" value="1"/>
</dbReference>
<dbReference type="STRING" id="573061.Clocel_3813"/>
<evidence type="ECO:0000313" key="6">
    <source>
        <dbReference type="Proteomes" id="UP000002730"/>
    </source>
</evidence>
<gene>
    <name evidence="5" type="ordered locus">Clocel_3813</name>
</gene>
<keyword evidence="6" id="KW-1185">Reference proteome</keyword>